<protein>
    <recommendedName>
        <fullName evidence="5">Probable membrane transporter protein</fullName>
    </recommendedName>
</protein>
<evidence type="ECO:0000256" key="4">
    <source>
        <dbReference type="ARBA" id="ARBA00023136"/>
    </source>
</evidence>
<dbReference type="Pfam" id="PF01925">
    <property type="entry name" value="TauE"/>
    <property type="match status" value="1"/>
</dbReference>
<evidence type="ECO:0000256" key="3">
    <source>
        <dbReference type="ARBA" id="ARBA00022989"/>
    </source>
</evidence>
<keyword evidence="5" id="KW-1003">Cell membrane</keyword>
<keyword evidence="4 5" id="KW-0472">Membrane</keyword>
<reference evidence="6 7" key="1">
    <citation type="submission" date="2006-11" db="EMBL/GenBank/DDBJ databases">
        <authorList>
            <person name="Giovannoni S."/>
            <person name="Vergin K."/>
            <person name="Ferriera S."/>
            <person name="Johnson J."/>
            <person name="Kravitz S."/>
            <person name="Beeson K."/>
            <person name="Sutton G."/>
            <person name="Rogers Y.-H."/>
            <person name="Friedman R."/>
            <person name="Frazier M."/>
            <person name="Venter J.C."/>
        </authorList>
    </citation>
    <scope>NUCLEOTIDE SEQUENCE [LARGE SCALE GENOMIC DNA]</scope>
    <source>
        <strain evidence="6 7">HTCC2181</strain>
    </source>
</reference>
<comment type="subcellular location">
    <subcellularLocation>
        <location evidence="5">Cell membrane</location>
        <topology evidence="5">Multi-pass membrane protein</topology>
    </subcellularLocation>
    <subcellularLocation>
        <location evidence="1">Membrane</location>
        <topology evidence="1">Multi-pass membrane protein</topology>
    </subcellularLocation>
</comment>
<comment type="similarity">
    <text evidence="5">Belongs to the 4-toluene sulfonate uptake permease (TSUP) (TC 2.A.102) family.</text>
</comment>
<dbReference type="EMBL" id="AAUX01000001">
    <property type="protein sequence ID" value="EAV47462.1"/>
    <property type="molecule type" value="Genomic_DNA"/>
</dbReference>
<gene>
    <name evidence="6" type="ORF">MB2181_05275</name>
</gene>
<evidence type="ECO:0000313" key="6">
    <source>
        <dbReference type="EMBL" id="EAV47462.1"/>
    </source>
</evidence>
<evidence type="ECO:0000256" key="5">
    <source>
        <dbReference type="RuleBase" id="RU363041"/>
    </source>
</evidence>
<dbReference type="AlphaFoldDB" id="A0P7F2"/>
<dbReference type="GO" id="GO:0005886">
    <property type="term" value="C:plasma membrane"/>
    <property type="evidence" value="ECO:0007669"/>
    <property type="project" value="UniProtKB-SubCell"/>
</dbReference>
<organism evidence="6 7">
    <name type="scientific">Methylophilales bacterium HTCC2181</name>
    <dbReference type="NCBI Taxonomy" id="383631"/>
    <lineage>
        <taxon>Bacteria</taxon>
        <taxon>Pseudomonadati</taxon>
        <taxon>Pseudomonadota</taxon>
        <taxon>Betaproteobacteria</taxon>
        <taxon>Nitrosomonadales</taxon>
        <taxon>OM43 clade</taxon>
    </lineage>
</organism>
<evidence type="ECO:0000256" key="1">
    <source>
        <dbReference type="ARBA" id="ARBA00004141"/>
    </source>
</evidence>
<dbReference type="PANTHER" id="PTHR43701">
    <property type="entry name" value="MEMBRANE TRANSPORTER PROTEIN MJ0441-RELATED"/>
    <property type="match status" value="1"/>
</dbReference>
<evidence type="ECO:0000256" key="2">
    <source>
        <dbReference type="ARBA" id="ARBA00022692"/>
    </source>
</evidence>
<evidence type="ECO:0000313" key="7">
    <source>
        <dbReference type="Proteomes" id="UP000054262"/>
    </source>
</evidence>
<proteinExistence type="inferred from homology"/>
<dbReference type="InterPro" id="IPR051598">
    <property type="entry name" value="TSUP/Inactive_protease-like"/>
</dbReference>
<dbReference type="InterPro" id="IPR002781">
    <property type="entry name" value="TM_pro_TauE-like"/>
</dbReference>
<comment type="caution">
    <text evidence="6">The sequence shown here is derived from an EMBL/GenBank/DDBJ whole genome shotgun (WGS) entry which is preliminary data.</text>
</comment>
<sequence length="141" mass="14749">MLFVAGFQFIFNILDQLKPSKAEINWVVALMLGAVIGLLSGLTGTGGGIFLSPLIVFFGWTSIKEASGTASAFIFFNSLSGLMGNMASIQELPTTVLLFSCAALLGVIIGTQLGIKHLNVGGLKKVLGCVLILAGLKFIIT</sequence>
<keyword evidence="3 5" id="KW-1133">Transmembrane helix</keyword>
<dbReference type="Proteomes" id="UP000054262">
    <property type="component" value="Unassembled WGS sequence"/>
</dbReference>
<keyword evidence="2 5" id="KW-0812">Transmembrane</keyword>
<dbReference type="PANTHER" id="PTHR43701:SF5">
    <property type="entry name" value="MEMBRANE TRANSPORTER PROTEIN-RELATED"/>
    <property type="match status" value="1"/>
</dbReference>
<feature type="transmembrane region" description="Helical" evidence="5">
    <location>
        <begin position="24"/>
        <end position="42"/>
    </location>
</feature>
<accession>A0P7F2</accession>
<keyword evidence="7" id="KW-1185">Reference proteome</keyword>
<feature type="transmembrane region" description="Helical" evidence="5">
    <location>
        <begin position="96"/>
        <end position="115"/>
    </location>
</feature>
<name>A0P7F2_9PROT</name>